<evidence type="ECO:0000313" key="2">
    <source>
        <dbReference type="Proteomes" id="UP000196320"/>
    </source>
</evidence>
<organism evidence="1 2">
    <name type="scientific">Microbacterium esteraromaticum</name>
    <dbReference type="NCBI Taxonomy" id="57043"/>
    <lineage>
        <taxon>Bacteria</taxon>
        <taxon>Bacillati</taxon>
        <taxon>Actinomycetota</taxon>
        <taxon>Actinomycetes</taxon>
        <taxon>Micrococcales</taxon>
        <taxon>Microbacteriaceae</taxon>
        <taxon>Microbacterium</taxon>
    </lineage>
</organism>
<sequence length="92" mass="10286">MNKVFEDSEATKHDRIVALLRAARLGRAQMDDLAHLAAEFAMRAEGLTMKEAAADLGVNPDTTYRWWHKPLSTDAMAPEWDDDDGVRPSEST</sequence>
<dbReference type="AlphaFoldDB" id="A0A1R4JY59"/>
<evidence type="ECO:0000313" key="1">
    <source>
        <dbReference type="EMBL" id="SJN36929.1"/>
    </source>
</evidence>
<dbReference type="Proteomes" id="UP000196320">
    <property type="component" value="Unassembled WGS sequence"/>
</dbReference>
<reference evidence="1 2" key="1">
    <citation type="submission" date="2017-02" db="EMBL/GenBank/DDBJ databases">
        <authorList>
            <person name="Peterson S.W."/>
        </authorList>
    </citation>
    <scope>NUCLEOTIDE SEQUENCE [LARGE SCALE GENOMIC DNA]</scope>
    <source>
        <strain evidence="1 2">B Mb 05.01</strain>
    </source>
</reference>
<keyword evidence="2" id="KW-1185">Reference proteome</keyword>
<proteinExistence type="predicted"/>
<name>A0A1R4JY59_9MICO</name>
<protein>
    <recommendedName>
        <fullName evidence="3">Homeodomain-like domain-containing protein</fullName>
    </recommendedName>
</protein>
<gene>
    <name evidence="1" type="ORF">FM104_09395</name>
</gene>
<evidence type="ECO:0008006" key="3">
    <source>
        <dbReference type="Google" id="ProtNLM"/>
    </source>
</evidence>
<dbReference type="EMBL" id="FUKO01000022">
    <property type="protein sequence ID" value="SJN36929.1"/>
    <property type="molecule type" value="Genomic_DNA"/>
</dbReference>
<accession>A0A1R4JY59</accession>